<keyword evidence="2" id="KW-0347">Helicase</keyword>
<proteinExistence type="predicted"/>
<evidence type="ECO:0000313" key="2">
    <source>
        <dbReference type="EMBL" id="GBR74115.1"/>
    </source>
</evidence>
<accession>A0A388TDW8</accession>
<name>A0A388TDW8_TERA1</name>
<reference evidence="2 3" key="1">
    <citation type="journal article" date="2019" name="ISME J.">
        <title>Genome analyses of uncultured TG2/ZB3 bacteria in 'Margulisbacteria' specifically attached to ectosymbiotic spirochetes of protists in the termite gut.</title>
        <authorList>
            <person name="Utami Y.D."/>
            <person name="Kuwahara H."/>
            <person name="Igai K."/>
            <person name="Murakami T."/>
            <person name="Sugaya K."/>
            <person name="Morikawa T."/>
            <person name="Nagura Y."/>
            <person name="Yuki M."/>
            <person name="Deevong P."/>
            <person name="Inoue T."/>
            <person name="Kihara K."/>
            <person name="Lo N."/>
            <person name="Yamada A."/>
            <person name="Ohkuma M."/>
            <person name="Hongoh Y."/>
        </authorList>
    </citation>
    <scope>NUCLEOTIDE SEQUENCE [LARGE SCALE GENOMIC DNA]</scope>
    <source>
        <strain evidence="2">NkOx7-01</strain>
    </source>
</reference>
<comment type="caution">
    <text evidence="2">The sequence shown here is derived from an EMBL/GenBank/DDBJ whole genome shotgun (WGS) entry which is preliminary data.</text>
</comment>
<keyword evidence="2" id="KW-0378">Hydrolase</keyword>
<dbReference type="Pfam" id="PF18135">
    <property type="entry name" value="Type_ISP_C"/>
    <property type="match status" value="1"/>
</dbReference>
<keyword evidence="2" id="KW-0067">ATP-binding</keyword>
<gene>
    <name evidence="2" type="ORF">NO1_1345</name>
</gene>
<dbReference type="InterPro" id="IPR041635">
    <property type="entry name" value="Type_ISP_LLaBIII_C"/>
</dbReference>
<dbReference type="AlphaFoldDB" id="A0A388TDW8"/>
<keyword evidence="2" id="KW-0547">Nucleotide-binding</keyword>
<sequence>MTAADIYYHDIGDYLSREEKLAKIKDFGSIENIPWQKITPNKHGDWVNKRNDKFKTFIPLAPDKKFTQNTQSLFIVNAIGIATNRDDWTYNFSKKLLLENMKSMVAVYNEQVTAYKYETQVKHNPYIKVEDFVDKDHKKIKWTRALKNNAANCVMHKFKKEFVTYSMYRPFQKLFLYDDHNFIESPGISDKLFPTADVENLVICISCVGVNSGLSVSLSNSIVDLHFNGDTQCFPLYWYEEKDKTKLGLFDNPDNDKEYVRHEAVSDFIFGQAKKIYGDSVTKEDIFYYVYGFLHSPDYRQTFAADLKKDLPHIPLPDEPKQFWAFSKTGRQLAELHLNYENQPKPDGVKVASTGSATADKKYEVQKMRFADKTKKDKIIYNSSITVENIPPEVYAYVVNGRSPVEWIMERYQVTVDKDSGIKNDPNDWAKEHDNPKYILDLLLSVMTVAIKTNEIVKGLPRVRI</sequence>
<evidence type="ECO:0000259" key="1">
    <source>
        <dbReference type="Pfam" id="PF18135"/>
    </source>
</evidence>
<protein>
    <submittedName>
        <fullName evidence="2">Helicase</fullName>
    </submittedName>
</protein>
<evidence type="ECO:0000313" key="3">
    <source>
        <dbReference type="Proteomes" id="UP000269352"/>
    </source>
</evidence>
<organism evidence="2 3">
    <name type="scientific">Termititenax aidoneus</name>
    <dbReference type="NCBI Taxonomy" id="2218524"/>
    <lineage>
        <taxon>Bacteria</taxon>
        <taxon>Bacillati</taxon>
        <taxon>Candidatus Margulisiibacteriota</taxon>
        <taxon>Candidatus Termititenacia</taxon>
        <taxon>Candidatus Termititenacales</taxon>
        <taxon>Candidatus Termititenacaceae</taxon>
        <taxon>Candidatus Termititenax</taxon>
    </lineage>
</organism>
<dbReference type="EMBL" id="BGZN01000030">
    <property type="protein sequence ID" value="GBR74115.1"/>
    <property type="molecule type" value="Genomic_DNA"/>
</dbReference>
<feature type="domain" description="Type ISP restriction-modification enzyme LLaBIII C-terminal specificity" evidence="1">
    <location>
        <begin position="73"/>
        <end position="442"/>
    </location>
</feature>
<dbReference type="GO" id="GO:0004386">
    <property type="term" value="F:helicase activity"/>
    <property type="evidence" value="ECO:0007669"/>
    <property type="project" value="UniProtKB-KW"/>
</dbReference>
<keyword evidence="3" id="KW-1185">Reference proteome</keyword>
<dbReference type="Proteomes" id="UP000269352">
    <property type="component" value="Unassembled WGS sequence"/>
</dbReference>